<reference evidence="1 2" key="1">
    <citation type="journal article" date="2015" name="Stand. Genomic Sci.">
        <title>Genomic Encyclopedia of Bacterial and Archaeal Type Strains, Phase III: the genomes of soil and plant-associated and newly described type strains.</title>
        <authorList>
            <person name="Whitman W.B."/>
            <person name="Woyke T."/>
            <person name="Klenk H.P."/>
            <person name="Zhou Y."/>
            <person name="Lilburn T.G."/>
            <person name="Beck B.J."/>
            <person name="De Vos P."/>
            <person name="Vandamme P."/>
            <person name="Eisen J.A."/>
            <person name="Garrity G."/>
            <person name="Hugenholtz P."/>
            <person name="Kyrpides N.C."/>
        </authorList>
    </citation>
    <scope>NUCLEOTIDE SEQUENCE [LARGE SCALE GENOMIC DNA]</scope>
    <source>
        <strain evidence="1 2">CGMCC 1.10115</strain>
    </source>
</reference>
<keyword evidence="2" id="KW-1185">Reference proteome</keyword>
<dbReference type="RefSeq" id="WP_144539843.1">
    <property type="nucleotide sequence ID" value="NZ_CBCSDC010000009.1"/>
</dbReference>
<dbReference type="GeneID" id="65401973"/>
<organism evidence="1 2">
    <name type="scientific">Cytobacillus oceanisediminis</name>
    <dbReference type="NCBI Taxonomy" id="665099"/>
    <lineage>
        <taxon>Bacteria</taxon>
        <taxon>Bacillati</taxon>
        <taxon>Bacillota</taxon>
        <taxon>Bacilli</taxon>
        <taxon>Bacillales</taxon>
        <taxon>Bacillaceae</taxon>
        <taxon>Cytobacillus</taxon>
    </lineage>
</organism>
<protein>
    <submittedName>
        <fullName evidence="1">Uncharacterized protein YneR</fullName>
    </submittedName>
</protein>
<name>A0A562K7N4_9BACI</name>
<gene>
    <name evidence="1" type="ORF">IQ19_00700</name>
</gene>
<sequence>MISIDDKAFKWFENEFQSAKPFSIRLFPQYAGFGEKNKGYSLAFSLEDPTICCEQQERDGITFYVEFNDKWFFDETDIEIKYNDAIKEIFTVYKEIQ</sequence>
<evidence type="ECO:0000313" key="1">
    <source>
        <dbReference type="EMBL" id="TWH91244.1"/>
    </source>
</evidence>
<proteinExistence type="predicted"/>
<dbReference type="Proteomes" id="UP000318667">
    <property type="component" value="Unassembled WGS sequence"/>
</dbReference>
<dbReference type="OrthoDB" id="1645729at2"/>
<evidence type="ECO:0000313" key="2">
    <source>
        <dbReference type="Proteomes" id="UP000318667"/>
    </source>
</evidence>
<comment type="caution">
    <text evidence="1">The sequence shown here is derived from an EMBL/GenBank/DDBJ whole genome shotgun (WGS) entry which is preliminary data.</text>
</comment>
<dbReference type="AlphaFoldDB" id="A0A562K7N4"/>
<dbReference type="EMBL" id="VLKI01000001">
    <property type="protein sequence ID" value="TWH91244.1"/>
    <property type="molecule type" value="Genomic_DNA"/>
</dbReference>
<accession>A0A562K7N4</accession>